<dbReference type="PRINTS" id="PR00081">
    <property type="entry name" value="GDHRDH"/>
</dbReference>
<keyword evidence="3" id="KW-1185">Reference proteome</keyword>
<dbReference type="InterPro" id="IPR050259">
    <property type="entry name" value="SDR"/>
</dbReference>
<dbReference type="RefSeq" id="WP_213303045.1">
    <property type="nucleotide sequence ID" value="NZ_JAGYVZ010000016.1"/>
</dbReference>
<dbReference type="InterPro" id="IPR002347">
    <property type="entry name" value="SDR_fam"/>
</dbReference>
<dbReference type="Pfam" id="PF13561">
    <property type="entry name" value="adh_short_C2"/>
    <property type="match status" value="1"/>
</dbReference>
<dbReference type="EMBL" id="JAGYVZ010000016">
    <property type="protein sequence ID" value="MBS7232632.1"/>
    <property type="molecule type" value="Genomic_DNA"/>
</dbReference>
<dbReference type="Gene3D" id="3.40.50.720">
    <property type="entry name" value="NAD(P)-binding Rossmann-like Domain"/>
    <property type="match status" value="1"/>
</dbReference>
<comment type="caution">
    <text evidence="2">The sequence shown here is derived from an EMBL/GenBank/DDBJ whole genome shotgun (WGS) entry which is preliminary data.</text>
</comment>
<evidence type="ECO:0000313" key="2">
    <source>
        <dbReference type="EMBL" id="MBS7232632.1"/>
    </source>
</evidence>
<protein>
    <submittedName>
        <fullName evidence="2">SDR family oxidoreductase</fullName>
    </submittedName>
</protein>
<name>A0ABS5PEB0_9FLAO</name>
<dbReference type="SUPFAM" id="SSF51735">
    <property type="entry name" value="NAD(P)-binding Rossmann-fold domains"/>
    <property type="match status" value="1"/>
</dbReference>
<accession>A0ABS5PEB0</accession>
<comment type="similarity">
    <text evidence="1">Belongs to the short-chain dehydrogenases/reductases (SDR) family.</text>
</comment>
<reference evidence="2 3" key="1">
    <citation type="journal article" date="2018" name="Int. J. Syst. Evol. Microbiol.">
        <title>Flavobacterium chryseum sp. nov. and Flavobacterium psychroterrae sp. nov., novel environmental bacteria isolated from Antarctica.</title>
        <authorList>
            <person name="Kralova S."/>
            <person name="Svec P."/>
            <person name="Busse H.J."/>
            <person name="Stankova E."/>
            <person name="Vaczi P."/>
            <person name="Sedlacek I."/>
        </authorList>
    </citation>
    <scope>NUCLEOTIDE SEQUENCE [LARGE SCALE GENOMIC DNA]</scope>
    <source>
        <strain evidence="2 3">CCM 8827</strain>
    </source>
</reference>
<evidence type="ECO:0000256" key="1">
    <source>
        <dbReference type="ARBA" id="ARBA00006484"/>
    </source>
</evidence>
<dbReference type="PANTHER" id="PTHR42879">
    <property type="entry name" value="3-OXOACYL-(ACYL-CARRIER-PROTEIN) REDUCTASE"/>
    <property type="match status" value="1"/>
</dbReference>
<gene>
    <name evidence="2" type="ORF">KHA90_16560</name>
</gene>
<sequence length="244" mass="26299">MKSLVTKVALVTGGNKGIGPGIVRKLADSGATVAFTYFKGTAKAKVLEAEIIESRVEAIAIKTNTSNNEEIKAAIDQIIAKYGRIDILVNCAGSLIPKKTPLDASDEILARIWQRSLFGAAQMVSQLTPYLSEGGRIITIGSCAEQHSGFVITGNYATARETLAIYTRYWSQKLARKNITVNIVQPGLIDTRHIKGIPDRILDTVALKRFGKPHDVGNIVSYLASKKGSYITGATFTIDGGLYV</sequence>
<dbReference type="Proteomes" id="UP000722625">
    <property type="component" value="Unassembled WGS sequence"/>
</dbReference>
<evidence type="ECO:0000313" key="3">
    <source>
        <dbReference type="Proteomes" id="UP000722625"/>
    </source>
</evidence>
<dbReference type="InterPro" id="IPR036291">
    <property type="entry name" value="NAD(P)-bd_dom_sf"/>
</dbReference>
<organism evidence="2 3">
    <name type="scientific">Flavobacterium psychroterrae</name>
    <dbReference type="NCBI Taxonomy" id="2133767"/>
    <lineage>
        <taxon>Bacteria</taxon>
        <taxon>Pseudomonadati</taxon>
        <taxon>Bacteroidota</taxon>
        <taxon>Flavobacteriia</taxon>
        <taxon>Flavobacteriales</taxon>
        <taxon>Flavobacteriaceae</taxon>
        <taxon>Flavobacterium</taxon>
    </lineage>
</organism>
<proteinExistence type="inferred from homology"/>
<dbReference type="PANTHER" id="PTHR42879:SF2">
    <property type="entry name" value="3-OXOACYL-[ACYL-CARRIER-PROTEIN] REDUCTASE FABG"/>
    <property type="match status" value="1"/>
</dbReference>